<dbReference type="AlphaFoldDB" id="A0A9D3S3W0"/>
<comment type="caution">
    <text evidence="2">The sequence shown here is derived from an EMBL/GenBank/DDBJ whole genome shotgun (WGS) entry which is preliminary data.</text>
</comment>
<dbReference type="Proteomes" id="UP001044222">
    <property type="component" value="Unassembled WGS sequence"/>
</dbReference>
<keyword evidence="3" id="KW-1185">Reference proteome</keyword>
<feature type="region of interest" description="Disordered" evidence="1">
    <location>
        <begin position="1"/>
        <end position="39"/>
    </location>
</feature>
<name>A0A9D3S3W0_ANGAN</name>
<evidence type="ECO:0000313" key="3">
    <source>
        <dbReference type="Proteomes" id="UP001044222"/>
    </source>
</evidence>
<feature type="compositionally biased region" description="Basic residues" evidence="1">
    <location>
        <begin position="1"/>
        <end position="13"/>
    </location>
</feature>
<reference evidence="2" key="1">
    <citation type="submission" date="2021-01" db="EMBL/GenBank/DDBJ databases">
        <title>A chromosome-scale assembly of European eel, Anguilla anguilla.</title>
        <authorList>
            <person name="Henkel C."/>
            <person name="Jong-Raadsen S.A."/>
            <person name="Dufour S."/>
            <person name="Weltzien F.-A."/>
            <person name="Palstra A.P."/>
            <person name="Pelster B."/>
            <person name="Spaink H.P."/>
            <person name="Van Den Thillart G.E."/>
            <person name="Jansen H."/>
            <person name="Zahm M."/>
            <person name="Klopp C."/>
            <person name="Cedric C."/>
            <person name="Louis A."/>
            <person name="Berthelot C."/>
            <person name="Parey E."/>
            <person name="Roest Crollius H."/>
            <person name="Montfort J."/>
            <person name="Robinson-Rechavi M."/>
            <person name="Bucao C."/>
            <person name="Bouchez O."/>
            <person name="Gislard M."/>
            <person name="Lluch J."/>
            <person name="Milhes M."/>
            <person name="Lampietro C."/>
            <person name="Lopez Roques C."/>
            <person name="Donnadieu C."/>
            <person name="Braasch I."/>
            <person name="Desvignes T."/>
            <person name="Postlethwait J."/>
            <person name="Bobe J."/>
            <person name="Guiguen Y."/>
            <person name="Dirks R."/>
        </authorList>
    </citation>
    <scope>NUCLEOTIDE SEQUENCE</scope>
    <source>
        <strain evidence="2">Tag_6206</strain>
        <tissue evidence="2">Liver</tissue>
    </source>
</reference>
<evidence type="ECO:0000256" key="1">
    <source>
        <dbReference type="SAM" id="MobiDB-lite"/>
    </source>
</evidence>
<accession>A0A9D3S3W0</accession>
<proteinExistence type="predicted"/>
<organism evidence="2 3">
    <name type="scientific">Anguilla anguilla</name>
    <name type="common">European freshwater eel</name>
    <name type="synonym">Muraena anguilla</name>
    <dbReference type="NCBI Taxonomy" id="7936"/>
    <lineage>
        <taxon>Eukaryota</taxon>
        <taxon>Metazoa</taxon>
        <taxon>Chordata</taxon>
        <taxon>Craniata</taxon>
        <taxon>Vertebrata</taxon>
        <taxon>Euteleostomi</taxon>
        <taxon>Actinopterygii</taxon>
        <taxon>Neopterygii</taxon>
        <taxon>Teleostei</taxon>
        <taxon>Anguilliformes</taxon>
        <taxon>Anguillidae</taxon>
        <taxon>Anguilla</taxon>
    </lineage>
</organism>
<evidence type="ECO:0000313" key="2">
    <source>
        <dbReference type="EMBL" id="KAG5853768.1"/>
    </source>
</evidence>
<dbReference type="EMBL" id="JAFIRN010000002">
    <property type="protein sequence ID" value="KAG5853768.1"/>
    <property type="molecule type" value="Genomic_DNA"/>
</dbReference>
<protein>
    <submittedName>
        <fullName evidence="2">Uncharacterized protein</fullName>
    </submittedName>
</protein>
<gene>
    <name evidence="2" type="ORF">ANANG_G00029900</name>
</gene>
<feature type="compositionally biased region" description="Basic and acidic residues" evidence="1">
    <location>
        <begin position="23"/>
        <end position="39"/>
    </location>
</feature>
<sequence>MERRASPLRRRKGGTGASAPRLPRREQGRTGRARDAGDKVRAGGLQWWDACTDGASHTYI</sequence>